<dbReference type="EMBL" id="LN856962">
    <property type="protein sequence ID" value="CDP96835.1"/>
    <property type="molecule type" value="Genomic_DNA"/>
</dbReference>
<reference evidence="2" key="3">
    <citation type="submission" date="2019-04" db="EMBL/GenBank/DDBJ databases">
        <authorList>
            <person name="Howe K."/>
            <person name="Paulini M."/>
            <person name="Williams G."/>
        </authorList>
    </citation>
    <scope>NUCLEOTIDE SEQUENCE [LARGE SCALE GENOMIC DNA]</scope>
    <source>
        <strain evidence="2">FR3</strain>
    </source>
</reference>
<accession>A0A4E9FBE4</accession>
<gene>
    <name evidence="1 4 5" type="ORF">Bm13481</name>
    <name evidence="2" type="ORF">BM_BM13481</name>
    <name evidence="1" type="ORF">BM_Bm13481</name>
</gene>
<keyword evidence="3" id="KW-1185">Reference proteome</keyword>
<dbReference type="WBParaSite" id="Bm13481.1">
    <property type="protein sequence ID" value="Bm13481.1"/>
    <property type="gene ID" value="WBGene00233742"/>
</dbReference>
<dbReference type="EMBL" id="CAAKNF010000193">
    <property type="protein sequence ID" value="VIO94221.1"/>
    <property type="molecule type" value="Genomic_DNA"/>
</dbReference>
<dbReference type="GeneID" id="66057880"/>
<evidence type="ECO:0000313" key="3">
    <source>
        <dbReference type="Proteomes" id="UP000006672"/>
    </source>
</evidence>
<dbReference type="WormBase" id="Bm13481">
    <property type="protein sequence ID" value="BM34410"/>
    <property type="gene ID" value="WBGene00233742"/>
</dbReference>
<reference evidence="1 3" key="1">
    <citation type="journal article" date="2007" name="Science">
        <title>Draft genome of the filarial nematode parasite Brugia malayi.</title>
        <authorList>
            <person name="Ghedin E."/>
            <person name="Wang S."/>
            <person name="Spiro D."/>
            <person name="Caler E."/>
            <person name="Zhao Q."/>
            <person name="Crabtree J."/>
            <person name="Allen J.E."/>
            <person name="Delcher A.L."/>
            <person name="Guiliano D.B."/>
            <person name="Miranda-Saavedra D."/>
            <person name="Angiuoli S.V."/>
            <person name="Creasy T."/>
            <person name="Amedeo P."/>
            <person name="Haas B."/>
            <person name="El-Sayed N.M."/>
            <person name="Wortman J.R."/>
            <person name="Feldblyum T."/>
            <person name="Tallon L."/>
            <person name="Schatz M."/>
            <person name="Shumway M."/>
            <person name="Koo H."/>
            <person name="Salzberg S.L."/>
            <person name="Schobel S."/>
            <person name="Pertea M."/>
            <person name="Pop M."/>
            <person name="White O."/>
            <person name="Barton G.J."/>
            <person name="Carlow C.K."/>
            <person name="Crawford M.J."/>
            <person name="Daub J."/>
            <person name="Dimmic M.W."/>
            <person name="Estes C.F."/>
            <person name="Foster J.M."/>
            <person name="Ganatra M."/>
            <person name="Gregory W.F."/>
            <person name="Johnson N.M."/>
            <person name="Jin J."/>
            <person name="Komuniecki R."/>
            <person name="Korf I."/>
            <person name="Kumar S."/>
            <person name="Laney S."/>
            <person name="Li B.W."/>
            <person name="Li W."/>
            <person name="Lindblom T.H."/>
            <person name="Lustigman S."/>
            <person name="Ma D."/>
            <person name="Maina C.V."/>
            <person name="Martin D.M."/>
            <person name="McCarter J.P."/>
            <person name="McReynolds L."/>
            <person name="Mitreva M."/>
            <person name="Nutman T.B."/>
            <person name="Parkinson J."/>
            <person name="Peregrin-Alvarez J.M."/>
            <person name="Poole C."/>
            <person name="Ren Q."/>
            <person name="Saunders L."/>
            <person name="Sluder A.E."/>
            <person name="Smith K."/>
            <person name="Stanke M."/>
            <person name="Unnasch T.R."/>
            <person name="Ware J."/>
            <person name="Wei A.D."/>
            <person name="Weil G."/>
            <person name="Williams D.J."/>
            <person name="Zhang Y."/>
            <person name="Williams S.A."/>
            <person name="Fraser-Liggett C."/>
            <person name="Slatko B."/>
            <person name="Blaxter M.L."/>
            <person name="Scott A.L."/>
        </authorList>
    </citation>
    <scope>NUCLEOTIDE SEQUENCE</scope>
    <source>
        <strain evidence="1 3">FR3</strain>
    </source>
</reference>
<reference evidence="4" key="4">
    <citation type="submission" date="2019-12" db="UniProtKB">
        <authorList>
            <consortium name="WormBaseParasite"/>
        </authorList>
    </citation>
    <scope>IDENTIFICATION</scope>
</reference>
<evidence type="ECO:0000313" key="4">
    <source>
        <dbReference type="WBParaSite" id="Bm13481.1"/>
    </source>
</evidence>
<protein>
    <submittedName>
        <fullName evidence="1 4">Bm13481</fullName>
    </submittedName>
</protein>
<evidence type="ECO:0000313" key="2">
    <source>
        <dbReference type="EMBL" id="VIO94221.1"/>
    </source>
</evidence>
<name>A0A0K0IXY7_BRUMA</name>
<organism evidence="3 4">
    <name type="scientific">Brugia malayi</name>
    <name type="common">Filarial nematode worm</name>
    <dbReference type="NCBI Taxonomy" id="6279"/>
    <lineage>
        <taxon>Eukaryota</taxon>
        <taxon>Metazoa</taxon>
        <taxon>Ecdysozoa</taxon>
        <taxon>Nematoda</taxon>
        <taxon>Chromadorea</taxon>
        <taxon>Rhabditida</taxon>
        <taxon>Spirurina</taxon>
        <taxon>Spiruromorpha</taxon>
        <taxon>Filarioidea</taxon>
        <taxon>Onchocercidae</taxon>
        <taxon>Brugia</taxon>
    </lineage>
</organism>
<accession>A0A0K0IXY7</accession>
<sequence length="35" mass="4042">MILCNLYQYFHPALSNTEDIAEENDFIRGSHAIKS</sequence>
<dbReference type="KEGG" id="bmy:BM_BM13481"/>
<dbReference type="Proteomes" id="UP000006672">
    <property type="component" value="Unassembled WGS sequence"/>
</dbReference>
<dbReference type="AlphaFoldDB" id="A0A0K0IXY7"/>
<dbReference type="CTD" id="66057880"/>
<reference evidence="1" key="2">
    <citation type="submission" date="2012-12" db="EMBL/GenBank/DDBJ databases">
        <authorList>
            <person name="Gao Y.W."/>
            <person name="Fan S.T."/>
            <person name="Sun H.T."/>
            <person name="Wang Z."/>
            <person name="Gao X.L."/>
            <person name="Li Y.G."/>
            <person name="Wang T.C."/>
            <person name="Zhang K."/>
            <person name="Xu W.W."/>
            <person name="Yu Z.J."/>
            <person name="Xia X.Z."/>
        </authorList>
    </citation>
    <scope>NUCLEOTIDE SEQUENCE</scope>
    <source>
        <strain evidence="1">FR3</strain>
    </source>
</reference>
<evidence type="ECO:0000313" key="5">
    <source>
        <dbReference type="WormBase" id="Bm13481"/>
    </source>
</evidence>
<dbReference type="RefSeq" id="XP_042934825.1">
    <property type="nucleotide sequence ID" value="XM_043078891.1"/>
</dbReference>
<proteinExistence type="predicted"/>
<evidence type="ECO:0000313" key="1">
    <source>
        <dbReference type="EMBL" id="CDP96835.1"/>
    </source>
</evidence>